<dbReference type="SUPFAM" id="SSF56801">
    <property type="entry name" value="Acetyl-CoA synthetase-like"/>
    <property type="match status" value="1"/>
</dbReference>
<dbReference type="Pfam" id="PF13193">
    <property type="entry name" value="AMP-binding_C"/>
    <property type="match status" value="1"/>
</dbReference>
<evidence type="ECO:0000313" key="3">
    <source>
        <dbReference type="Proteomes" id="UP001430584"/>
    </source>
</evidence>
<comment type="caution">
    <text evidence="2">The sequence shown here is derived from an EMBL/GenBank/DDBJ whole genome shotgun (WGS) entry which is preliminary data.</text>
</comment>
<sequence>MSSDANFKQELIKVNGLQVAPAELEAVLLEHEDIADAAVVGVVLRGEEWPRAYVSLKGDKKETSTEKQIQDWMKGKVARYKQLVGGVSFVDEVPKLQSGKIMRKTLRQWASRDAPALEARVTAKL</sequence>
<dbReference type="InterPro" id="IPR045851">
    <property type="entry name" value="AMP-bd_C_sf"/>
</dbReference>
<protein>
    <recommendedName>
        <fullName evidence="1">AMP-binding enzyme C-terminal domain-containing protein</fullName>
    </recommendedName>
</protein>
<dbReference type="RefSeq" id="XP_066629311.1">
    <property type="nucleotide sequence ID" value="XM_066780082.1"/>
</dbReference>
<accession>A0ABR3C6L9</accession>
<keyword evidence="3" id="KW-1185">Reference proteome</keyword>
<dbReference type="Gene3D" id="3.30.300.30">
    <property type="match status" value="1"/>
</dbReference>
<dbReference type="PANTHER" id="PTHR24096:SF194">
    <property type="entry name" value="AMP-DEPENDENT SYNTHETASE_LIGASE DOMAIN-CONTAINING PROTEIN"/>
    <property type="match status" value="1"/>
</dbReference>
<dbReference type="InterPro" id="IPR025110">
    <property type="entry name" value="AMP-bd_C"/>
</dbReference>
<dbReference type="GeneID" id="92012760"/>
<organism evidence="2 3">
    <name type="scientific">Diplodia seriata</name>
    <dbReference type="NCBI Taxonomy" id="420778"/>
    <lineage>
        <taxon>Eukaryota</taxon>
        <taxon>Fungi</taxon>
        <taxon>Dikarya</taxon>
        <taxon>Ascomycota</taxon>
        <taxon>Pezizomycotina</taxon>
        <taxon>Dothideomycetes</taxon>
        <taxon>Dothideomycetes incertae sedis</taxon>
        <taxon>Botryosphaeriales</taxon>
        <taxon>Botryosphaeriaceae</taxon>
        <taxon>Diplodia</taxon>
    </lineage>
</organism>
<feature type="domain" description="AMP-binding enzyme C-terminal" evidence="1">
    <location>
        <begin position="23"/>
        <end position="100"/>
    </location>
</feature>
<name>A0ABR3C6L9_9PEZI</name>
<evidence type="ECO:0000259" key="1">
    <source>
        <dbReference type="Pfam" id="PF13193"/>
    </source>
</evidence>
<reference evidence="2 3" key="1">
    <citation type="submission" date="2024-02" db="EMBL/GenBank/DDBJ databases">
        <title>De novo assembly and annotation of 12 fungi associated with fruit tree decline syndrome in Ontario, Canada.</title>
        <authorList>
            <person name="Sulman M."/>
            <person name="Ellouze W."/>
            <person name="Ilyukhin E."/>
        </authorList>
    </citation>
    <scope>NUCLEOTIDE SEQUENCE [LARGE SCALE GENOMIC DNA]</scope>
    <source>
        <strain evidence="2 3">FDS-637</strain>
    </source>
</reference>
<dbReference type="EMBL" id="JAJVCZ030000009">
    <property type="protein sequence ID" value="KAL0256282.1"/>
    <property type="molecule type" value="Genomic_DNA"/>
</dbReference>
<proteinExistence type="predicted"/>
<dbReference type="Proteomes" id="UP001430584">
    <property type="component" value="Unassembled WGS sequence"/>
</dbReference>
<gene>
    <name evidence="2" type="ORF">SLS55_008675</name>
</gene>
<dbReference type="PANTHER" id="PTHR24096">
    <property type="entry name" value="LONG-CHAIN-FATTY-ACID--COA LIGASE"/>
    <property type="match status" value="1"/>
</dbReference>
<evidence type="ECO:0000313" key="2">
    <source>
        <dbReference type="EMBL" id="KAL0256282.1"/>
    </source>
</evidence>